<dbReference type="Gene3D" id="1.10.606.20">
    <property type="match status" value="1"/>
</dbReference>
<dbReference type="PANTHER" id="PTHR34599">
    <property type="entry name" value="PEROXIDASE-RELATED"/>
    <property type="match status" value="1"/>
</dbReference>
<gene>
    <name evidence="3" type="ORF">JIN84_00100</name>
</gene>
<dbReference type="PANTHER" id="PTHR34599:SF1">
    <property type="entry name" value="PHOSPHATIDIC ACID PHOSPHATASE TYPE 2_HALOPEROXIDASE DOMAIN-CONTAINING PROTEIN"/>
    <property type="match status" value="1"/>
</dbReference>
<keyword evidence="1" id="KW-0732">Signal</keyword>
<evidence type="ECO:0000313" key="4">
    <source>
        <dbReference type="Proteomes" id="UP000600139"/>
    </source>
</evidence>
<dbReference type="RefSeq" id="WP_200348973.1">
    <property type="nucleotide sequence ID" value="NZ_BAABHZ010000005.1"/>
</dbReference>
<evidence type="ECO:0000259" key="2">
    <source>
        <dbReference type="Pfam" id="PF01569"/>
    </source>
</evidence>
<protein>
    <submittedName>
        <fullName evidence="3">Vanadium-dependent haloperoxidase</fullName>
    </submittedName>
</protein>
<dbReference type="AlphaFoldDB" id="A0A934R021"/>
<feature type="chain" id="PRO_5037036616" evidence="1">
    <location>
        <begin position="25"/>
        <end position="396"/>
    </location>
</feature>
<dbReference type="CDD" id="cd03398">
    <property type="entry name" value="PAP2_haloperoxidase"/>
    <property type="match status" value="1"/>
</dbReference>
<dbReference type="InterPro" id="IPR052559">
    <property type="entry name" value="V-haloperoxidase"/>
</dbReference>
<feature type="domain" description="Phosphatidic acid phosphatase type 2/haloperoxidase" evidence="2">
    <location>
        <begin position="257"/>
        <end position="388"/>
    </location>
</feature>
<reference evidence="3" key="1">
    <citation type="submission" date="2021-01" db="EMBL/GenBank/DDBJ databases">
        <title>Modified the classification status of verrucomicrobia.</title>
        <authorList>
            <person name="Feng X."/>
        </authorList>
    </citation>
    <scope>NUCLEOTIDE SEQUENCE</scope>
    <source>
        <strain evidence="3">JCM 18052</strain>
    </source>
</reference>
<evidence type="ECO:0000313" key="3">
    <source>
        <dbReference type="EMBL" id="MBK1814007.1"/>
    </source>
</evidence>
<evidence type="ECO:0000256" key="1">
    <source>
        <dbReference type="SAM" id="SignalP"/>
    </source>
</evidence>
<dbReference type="InterPro" id="IPR036938">
    <property type="entry name" value="PAP2/HPO_sf"/>
</dbReference>
<dbReference type="SUPFAM" id="SSF48317">
    <property type="entry name" value="Acid phosphatase/Vanadium-dependent haloperoxidase"/>
    <property type="match status" value="1"/>
</dbReference>
<keyword evidence="4" id="KW-1185">Reference proteome</keyword>
<name>A0A934R021_9BACT</name>
<proteinExistence type="predicted"/>
<sequence>MKLPPVRTLVFSLAAVLLAPRATAENAVLAWNRVVLLALKEDATPPLLVARSLAILHLGIDRAVKEKGSEAAVTGAGYTAAVLLLPGHHAVFENLRDEEMKQLAGDTVMPDFQAGEKAAREIITSRENDGSSEHVSYVPKFTPGMWRRTPPFLRPPELAQWAKEVQPFVLKTPDQFRCPPPPALASADYATAYDEVRSIGGKNSAVRTSEQSTIAKFWSDFSYTETPSGHWNSIARTLVEERKLPLRECSRIFAVLNVTMVDTGIACWDSKYHYNAWRPATAVQGAADDGNDATAPESGWMPMLNTPAHPEYPSGHSAFSGAAATVLAEMLGGDQVRFTVRADAMPGAERRFESLSACAKECGESRVFCGIHFRYACDAGLELGKKVGNAVLASMK</sequence>
<dbReference type="Pfam" id="PF01569">
    <property type="entry name" value="PAP2"/>
    <property type="match status" value="1"/>
</dbReference>
<dbReference type="EMBL" id="JAENIK010000001">
    <property type="protein sequence ID" value="MBK1814007.1"/>
    <property type="molecule type" value="Genomic_DNA"/>
</dbReference>
<organism evidence="3 4">
    <name type="scientific">Luteolibacter yonseiensis</name>
    <dbReference type="NCBI Taxonomy" id="1144680"/>
    <lineage>
        <taxon>Bacteria</taxon>
        <taxon>Pseudomonadati</taxon>
        <taxon>Verrucomicrobiota</taxon>
        <taxon>Verrucomicrobiia</taxon>
        <taxon>Verrucomicrobiales</taxon>
        <taxon>Verrucomicrobiaceae</taxon>
        <taxon>Luteolibacter</taxon>
    </lineage>
</organism>
<comment type="caution">
    <text evidence="3">The sequence shown here is derived from an EMBL/GenBank/DDBJ whole genome shotgun (WGS) entry which is preliminary data.</text>
</comment>
<dbReference type="InterPro" id="IPR000326">
    <property type="entry name" value="PAP2/HPO"/>
</dbReference>
<accession>A0A934R021</accession>
<dbReference type="Proteomes" id="UP000600139">
    <property type="component" value="Unassembled WGS sequence"/>
</dbReference>
<feature type="signal peptide" evidence="1">
    <location>
        <begin position="1"/>
        <end position="24"/>
    </location>
</feature>